<dbReference type="STRING" id="145854.GA0074692_2050"/>
<dbReference type="InterPro" id="IPR014845">
    <property type="entry name" value="GYD/TTHA1554"/>
</dbReference>
<dbReference type="OrthoDB" id="5243930at2"/>
<gene>
    <name evidence="1" type="ORF">GA0074692_2050</name>
</gene>
<dbReference type="EMBL" id="FMHW01000002">
    <property type="protein sequence ID" value="SCL25915.1"/>
    <property type="molecule type" value="Genomic_DNA"/>
</dbReference>
<sequence>MPTYVALLNWTDQGIRNYKDTVRRAEAFAAGTQNVGANLLNLYWTVGPYDLVAVVEAPDDETAAAALLKLGGAGNVRTATMRAYGRDEMDRVVAKAAG</sequence>
<dbReference type="AlphaFoldDB" id="A0A1C6S8V0"/>
<evidence type="ECO:0000313" key="1">
    <source>
        <dbReference type="EMBL" id="SCL25915.1"/>
    </source>
</evidence>
<dbReference type="RefSeq" id="WP_091642294.1">
    <property type="nucleotide sequence ID" value="NZ_FMHW01000002.1"/>
</dbReference>
<dbReference type="Proteomes" id="UP000198959">
    <property type="component" value="Unassembled WGS sequence"/>
</dbReference>
<name>A0A1C6S8V0_9ACTN</name>
<organism evidence="1 2">
    <name type="scientific">Micromonospora pallida</name>
    <dbReference type="NCBI Taxonomy" id="145854"/>
    <lineage>
        <taxon>Bacteria</taxon>
        <taxon>Bacillati</taxon>
        <taxon>Actinomycetota</taxon>
        <taxon>Actinomycetes</taxon>
        <taxon>Micromonosporales</taxon>
        <taxon>Micromonosporaceae</taxon>
        <taxon>Micromonospora</taxon>
    </lineage>
</organism>
<dbReference type="Pfam" id="PF08734">
    <property type="entry name" value="GYD"/>
    <property type="match status" value="1"/>
</dbReference>
<reference evidence="2" key="1">
    <citation type="submission" date="2016-06" db="EMBL/GenBank/DDBJ databases">
        <authorList>
            <person name="Varghese N."/>
            <person name="Submissions Spin"/>
        </authorList>
    </citation>
    <scope>NUCLEOTIDE SEQUENCE [LARGE SCALE GENOMIC DNA]</scope>
    <source>
        <strain evidence="2">DSM 43817</strain>
    </source>
</reference>
<protein>
    <submittedName>
        <fullName evidence="1">Uncharacterized protein, contains GYD domain</fullName>
    </submittedName>
</protein>
<evidence type="ECO:0000313" key="2">
    <source>
        <dbReference type="Proteomes" id="UP000198959"/>
    </source>
</evidence>
<proteinExistence type="predicted"/>
<accession>A0A1C6S8V0</accession>
<keyword evidence="2" id="KW-1185">Reference proteome</keyword>